<dbReference type="InterPro" id="IPR043573">
    <property type="entry name" value="Fig4-like"/>
</dbReference>
<organism evidence="6 7">
    <name type="scientific">Tetraparma gracilis</name>
    <dbReference type="NCBI Taxonomy" id="2962635"/>
    <lineage>
        <taxon>Eukaryota</taxon>
        <taxon>Sar</taxon>
        <taxon>Stramenopiles</taxon>
        <taxon>Ochrophyta</taxon>
        <taxon>Bolidophyceae</taxon>
        <taxon>Parmales</taxon>
        <taxon>Triparmaceae</taxon>
        <taxon>Tetraparma</taxon>
    </lineage>
</organism>
<reference evidence="6 7" key="1">
    <citation type="journal article" date="2023" name="Commun. Biol.">
        <title>Genome analysis of Parmales, the sister group of diatoms, reveals the evolutionary specialization of diatoms from phago-mixotrophs to photoautotrophs.</title>
        <authorList>
            <person name="Ban H."/>
            <person name="Sato S."/>
            <person name="Yoshikawa S."/>
            <person name="Yamada K."/>
            <person name="Nakamura Y."/>
            <person name="Ichinomiya M."/>
            <person name="Sato N."/>
            <person name="Blanc-Mathieu R."/>
            <person name="Endo H."/>
            <person name="Kuwata A."/>
            <person name="Ogata H."/>
        </authorList>
    </citation>
    <scope>NUCLEOTIDE SEQUENCE [LARGE SCALE GENOMIC DNA]</scope>
</reference>
<evidence type="ECO:0000256" key="2">
    <source>
        <dbReference type="ARBA" id="ARBA00022801"/>
    </source>
</evidence>
<feature type="compositionally biased region" description="Acidic residues" evidence="4">
    <location>
        <begin position="208"/>
        <end position="219"/>
    </location>
</feature>
<keyword evidence="3" id="KW-0472">Membrane</keyword>
<feature type="compositionally biased region" description="Basic and acidic residues" evidence="4">
    <location>
        <begin position="159"/>
        <end position="168"/>
    </location>
</feature>
<keyword evidence="2" id="KW-0378">Hydrolase</keyword>
<feature type="region of interest" description="Disordered" evidence="4">
    <location>
        <begin position="614"/>
        <end position="654"/>
    </location>
</feature>
<dbReference type="PROSITE" id="PS50275">
    <property type="entry name" value="SAC"/>
    <property type="match status" value="1"/>
</dbReference>
<comment type="subcellular location">
    <subcellularLocation>
        <location evidence="1">Endomembrane system</location>
    </subcellularLocation>
</comment>
<dbReference type="EMBL" id="BRYB01002040">
    <property type="protein sequence ID" value="GMI38567.1"/>
    <property type="molecule type" value="Genomic_DNA"/>
</dbReference>
<evidence type="ECO:0000256" key="1">
    <source>
        <dbReference type="ARBA" id="ARBA00004308"/>
    </source>
</evidence>
<evidence type="ECO:0000313" key="6">
    <source>
        <dbReference type="EMBL" id="GMI38567.1"/>
    </source>
</evidence>
<comment type="caution">
    <text evidence="6">The sequence shown here is derived from an EMBL/GenBank/DDBJ whole genome shotgun (WGS) entry which is preliminary data.</text>
</comment>
<feature type="compositionally biased region" description="Polar residues" evidence="4">
    <location>
        <begin position="306"/>
        <end position="315"/>
    </location>
</feature>
<feature type="non-terminal residue" evidence="6">
    <location>
        <position position="1"/>
    </location>
</feature>
<dbReference type="PANTHER" id="PTHR45738">
    <property type="entry name" value="POLYPHOSPHOINOSITIDE PHOSPHATASE"/>
    <property type="match status" value="1"/>
</dbReference>
<accession>A0ABQ6N1V4</accession>
<feature type="region of interest" description="Disordered" evidence="4">
    <location>
        <begin position="147"/>
        <end position="182"/>
    </location>
</feature>
<dbReference type="InterPro" id="IPR002013">
    <property type="entry name" value="SAC_dom"/>
</dbReference>
<protein>
    <recommendedName>
        <fullName evidence="5">SAC domain-containing protein</fullName>
    </recommendedName>
</protein>
<proteinExistence type="predicted"/>
<dbReference type="Proteomes" id="UP001165060">
    <property type="component" value="Unassembled WGS sequence"/>
</dbReference>
<feature type="domain" description="SAC" evidence="5">
    <location>
        <begin position="1"/>
        <end position="54"/>
    </location>
</feature>
<evidence type="ECO:0000256" key="4">
    <source>
        <dbReference type="SAM" id="MobiDB-lite"/>
    </source>
</evidence>
<name>A0ABQ6N1V4_9STRA</name>
<keyword evidence="7" id="KW-1185">Reference proteome</keyword>
<evidence type="ECO:0000313" key="7">
    <source>
        <dbReference type="Proteomes" id="UP001165060"/>
    </source>
</evidence>
<feature type="region of interest" description="Disordered" evidence="4">
    <location>
        <begin position="199"/>
        <end position="228"/>
    </location>
</feature>
<feature type="compositionally biased region" description="Gly residues" evidence="4">
    <location>
        <begin position="618"/>
        <end position="631"/>
    </location>
</feature>
<evidence type="ECO:0000256" key="3">
    <source>
        <dbReference type="ARBA" id="ARBA00023136"/>
    </source>
</evidence>
<dbReference type="PANTHER" id="PTHR45738:SF5">
    <property type="entry name" value="POLYPHOSPHOINOSITIDE PHOSPHATASE"/>
    <property type="match status" value="1"/>
</dbReference>
<gene>
    <name evidence="6" type="ORF">TeGR_g2410</name>
</gene>
<evidence type="ECO:0000259" key="5">
    <source>
        <dbReference type="PROSITE" id="PS50275"/>
    </source>
</evidence>
<feature type="region of interest" description="Disordered" evidence="4">
    <location>
        <begin position="306"/>
        <end position="333"/>
    </location>
</feature>
<sequence>NVAQFSTGVTALSQQLVAMGIQTTTDLDPTSQVVHVLMAMYSEIGDYIALQYGGSEAHKKVASTGSSTSAQNAPSLGKHKEFLTSVRRYYSNTFTDRLKQDAMNLFLGYFIPTQSSVPMWEVENDYYLHNFHVQTGSSSMCDLNAGCDESDDEDSASSRGREREEREKGKKGKNKKDRDIIGRAAHKVKKRVVRAVSPKHMMYGAEGDGGEPEAEEDEETRQRRMVQERSMRVRRRCKRQNDLLSSWWRVAIQSYFQRRMWMTMQQPPETQLPSQFDRLYQPHQLTQFDNYFAHVWATPTRAGSGYVQQSQQSLRQPPALSFGPEGGPDNDDSTVVTMDKSAKRGSVSIQSKTQVSAPRTTSVTTSAGTVATAVSAGAPVNYYLRKFGTKAKSMLSLKSSQNLEYRGSIISEGELGEAAGDGWGDDEEKDRTAQEYEQFVAFSENPGALEHSWNEKAYEEFSASLSDLNLPPDNVSGIRKLASSAHITREIQTGPYEGLLQDTSAHEVAKLVFEQLDVLGSAMDRDDEEDGQELVGKALAKNGMSDSAVSDTIESTWQELKQSSQVHRDILDPETIKQMRSDLTSAETLYKYRAFFKEEDGAWEDMVLLMQGKDSAGAKGGGDGGGSAGEGEGSKDGEVGRTAPVTPVGGPGRGRFASVARDGFEQINDDLYARVKNKFVVFNGVGMMDWSSKHRTRLTDSDEYLEEVFKAKQKE</sequence>